<dbReference type="STRING" id="2018661.A0A2A2JLD5"/>
<dbReference type="GO" id="GO:0097176">
    <property type="term" value="P:epoxide metabolic process"/>
    <property type="evidence" value="ECO:0007669"/>
    <property type="project" value="TreeGrafter"/>
</dbReference>
<evidence type="ECO:0000256" key="6">
    <source>
        <dbReference type="PIRNR" id="PIRNR001112"/>
    </source>
</evidence>
<dbReference type="PIRSF" id="PIRSF001112">
    <property type="entry name" value="Epoxide_hydrolase"/>
    <property type="match status" value="1"/>
</dbReference>
<dbReference type="InterPro" id="IPR000639">
    <property type="entry name" value="Epox_hydrolase-like"/>
</dbReference>
<proteinExistence type="inferred from homology"/>
<comment type="similarity">
    <text evidence="3 6">Belongs to the peptidase S33 family.</text>
</comment>
<keyword evidence="5 6" id="KW-0378">Hydrolase</keyword>
<evidence type="ECO:0000256" key="1">
    <source>
        <dbReference type="ARBA" id="ARBA00000221"/>
    </source>
</evidence>
<dbReference type="Pfam" id="PF00561">
    <property type="entry name" value="Abhydrolase_1"/>
    <property type="match status" value="1"/>
</dbReference>
<evidence type="ECO:0000313" key="8">
    <source>
        <dbReference type="EMBL" id="PAV62513.1"/>
    </source>
</evidence>
<dbReference type="Proteomes" id="UP000218231">
    <property type="component" value="Unassembled WGS sequence"/>
</dbReference>
<comment type="subcellular location">
    <subcellularLocation>
        <location evidence="6">Endoplasmic reticulum membrane</location>
    </subcellularLocation>
    <subcellularLocation>
        <location evidence="2">Microsome membrane</location>
        <topology evidence="2">Single-pass membrane protein</topology>
    </subcellularLocation>
</comment>
<organism evidence="8 9">
    <name type="scientific">Diploscapter pachys</name>
    <dbReference type="NCBI Taxonomy" id="2018661"/>
    <lineage>
        <taxon>Eukaryota</taxon>
        <taxon>Metazoa</taxon>
        <taxon>Ecdysozoa</taxon>
        <taxon>Nematoda</taxon>
        <taxon>Chromadorea</taxon>
        <taxon>Rhabditida</taxon>
        <taxon>Rhabditina</taxon>
        <taxon>Rhabditomorpha</taxon>
        <taxon>Rhabditoidea</taxon>
        <taxon>Rhabditidae</taxon>
        <taxon>Diploscapter</taxon>
    </lineage>
</organism>
<feature type="domain" description="AB hydrolase-1" evidence="7">
    <location>
        <begin position="52"/>
        <end position="292"/>
    </location>
</feature>
<dbReference type="InterPro" id="IPR029058">
    <property type="entry name" value="AB_hydrolase_fold"/>
</dbReference>
<dbReference type="PANTHER" id="PTHR21661">
    <property type="entry name" value="EPOXIDE HYDROLASE 1-RELATED"/>
    <property type="match status" value="1"/>
</dbReference>
<keyword evidence="4 6" id="KW-0058">Aromatic hydrocarbons catabolism</keyword>
<dbReference type="Gene3D" id="3.40.50.1820">
    <property type="entry name" value="alpha/beta hydrolase"/>
    <property type="match status" value="1"/>
</dbReference>
<dbReference type="PANTHER" id="PTHR21661:SF16">
    <property type="entry name" value="EPOXIDE HYDROLASE"/>
    <property type="match status" value="1"/>
</dbReference>
<keyword evidence="9" id="KW-1185">Reference proteome</keyword>
<dbReference type="SUPFAM" id="SSF53474">
    <property type="entry name" value="alpha/beta-Hydrolases"/>
    <property type="match status" value="1"/>
</dbReference>
<dbReference type="GO" id="GO:0005789">
    <property type="term" value="C:endoplasmic reticulum membrane"/>
    <property type="evidence" value="ECO:0007669"/>
    <property type="project" value="UniProtKB-SubCell"/>
</dbReference>
<comment type="catalytic activity">
    <reaction evidence="6">
        <text>cis-stilbene oxide + H2O = (1R,2R)-hydrobenzoin</text>
        <dbReference type="Rhea" id="RHEA:23900"/>
        <dbReference type="ChEBI" id="CHEBI:15377"/>
        <dbReference type="ChEBI" id="CHEBI:50004"/>
        <dbReference type="ChEBI" id="CHEBI:50014"/>
        <dbReference type="EC" id="3.3.2.9"/>
    </reaction>
</comment>
<dbReference type="PRINTS" id="PR00412">
    <property type="entry name" value="EPOXHYDRLASE"/>
</dbReference>
<dbReference type="GO" id="GO:0033961">
    <property type="term" value="F:cis-stilbene-oxide hydrolase activity"/>
    <property type="evidence" value="ECO:0007669"/>
    <property type="project" value="UniProtKB-UniRule"/>
</dbReference>
<dbReference type="EMBL" id="LIAE01010359">
    <property type="protein sequence ID" value="PAV62513.1"/>
    <property type="molecule type" value="Genomic_DNA"/>
</dbReference>
<evidence type="ECO:0000256" key="2">
    <source>
        <dbReference type="ARBA" id="ARBA00004111"/>
    </source>
</evidence>
<dbReference type="InterPro" id="IPR016292">
    <property type="entry name" value="Epoxide_hydrolase"/>
</dbReference>
<reference evidence="8 9" key="1">
    <citation type="journal article" date="2017" name="Curr. Biol.">
        <title>Genome architecture and evolution of a unichromosomal asexual nematode.</title>
        <authorList>
            <person name="Fradin H."/>
            <person name="Zegar C."/>
            <person name="Gutwein M."/>
            <person name="Lucas J."/>
            <person name="Kovtun M."/>
            <person name="Corcoran D."/>
            <person name="Baugh L.R."/>
            <person name="Kiontke K."/>
            <person name="Gunsalus K."/>
            <person name="Fitch D.H."/>
            <person name="Piano F."/>
        </authorList>
    </citation>
    <scope>NUCLEOTIDE SEQUENCE [LARGE SCALE GENOMIC DNA]</scope>
    <source>
        <strain evidence="8">PF1309</strain>
    </source>
</reference>
<gene>
    <name evidence="8" type="ORF">WR25_00143</name>
</gene>
<evidence type="ECO:0000256" key="3">
    <source>
        <dbReference type="ARBA" id="ARBA00010088"/>
    </source>
</evidence>
<evidence type="ECO:0000259" key="7">
    <source>
        <dbReference type="Pfam" id="PF00561"/>
    </source>
</evidence>
<keyword evidence="6" id="KW-0472">Membrane</keyword>
<keyword evidence="6" id="KW-0256">Endoplasmic reticulum</keyword>
<comment type="caution">
    <text evidence="8">The sequence shown here is derived from an EMBL/GenBank/DDBJ whole genome shotgun (WGS) entry which is preliminary data.</text>
</comment>
<comment type="catalytic activity">
    <reaction evidence="1 6">
        <text>1-(4-methoxyphenyl)-N-methyl-N-[(3-methyloxetan-3-yl)methyl]methanamine + H2O = 2-{[(4-methoxybenzyl)(methyl)amino]methyl}-2-methylpropane-1,3-diol</text>
        <dbReference type="Rhea" id="RHEA:55764"/>
        <dbReference type="ChEBI" id="CHEBI:15377"/>
        <dbReference type="ChEBI" id="CHEBI:139161"/>
        <dbReference type="ChEBI" id="CHEBI:139164"/>
        <dbReference type="EC" id="3.3.2.9"/>
    </reaction>
</comment>
<dbReference type="AlphaFoldDB" id="A0A2A2JLD5"/>
<evidence type="ECO:0000313" key="9">
    <source>
        <dbReference type="Proteomes" id="UP000218231"/>
    </source>
</evidence>
<accession>A0A2A2JLD5</accession>
<dbReference type="OrthoDB" id="7130006at2759"/>
<dbReference type="InterPro" id="IPR000073">
    <property type="entry name" value="AB_hydrolase_1"/>
</dbReference>
<dbReference type="EC" id="3.3.2.9" evidence="6"/>
<protein>
    <recommendedName>
        <fullName evidence="6">Epoxide hydrolase</fullName>
        <ecNumber evidence="6">3.3.2.9</ecNumber>
    </recommendedName>
</protein>
<evidence type="ECO:0000256" key="4">
    <source>
        <dbReference type="ARBA" id="ARBA00022797"/>
    </source>
</evidence>
<sequence>MKSLTKVMADFEWKQHQHFLNTFKQYRTQIEGLQVHFVRMSTPTSTGKKLVPLLLLHGFPGSHWDFFKIIPILSNPSRYGFDFGVKESIHFDVIVPSLPGMLFSEKPVKKGFDIIAITRIINKLMDRLDAKDYFIYGSEGLGTDIASLLGSAYPKNIKGLVLSNPLILPSFSTQIFMKYGIATVLDEFEENRRTTPLEKFYTYPITAFDHVQDTVPSLRSSPSGLASYIVSLWHAYSAPSQKTALSSLFTLDELSTIVYLYWLTDSSIALDFMHNSYSKNTEWMRSQVSVPVSICHSDFSPWRTPQSILRYKYLNITRTNELIKGGMFAHLQDPNAVAADIFSFVELQLL</sequence>
<name>A0A2A2JLD5_9BILA</name>
<evidence type="ECO:0000256" key="5">
    <source>
        <dbReference type="ARBA" id="ARBA00022801"/>
    </source>
</evidence>